<sequence length="326" mass="36862">APIQFCTLHSSYTSHSADRLPSFSTMHYSTEYDNHSGSLNSHSNAHANEDWSKISDLAERRRIQNRIAQRNYRKKLKRRLEDLERRAASSASPEQSHAKPILPKSSPTKTRTKMRTSMSVADVKPHNSHSSDRPASYECYTSSDDRQNIFAQVCTRQLSEFPPQALYYPSMSPYDAHRQSAYFQSPFYHATSINYNEIATYQTEYSDPVFTVVPMLPSLHTAGKSAYDKDSTSPFSIRYATMADFELGQQQQQAHSQNALSNSLPLIIYPVCAFPGNTTCILHGRSLATISDVTRRIYFHVPTHTRIRFICDVFPPSGMIADSVAS</sequence>
<evidence type="ECO:0000313" key="3">
    <source>
        <dbReference type="EMBL" id="KAJ6038098.1"/>
    </source>
</evidence>
<dbReference type="GO" id="GO:0003700">
    <property type="term" value="F:DNA-binding transcription factor activity"/>
    <property type="evidence" value="ECO:0007669"/>
    <property type="project" value="InterPro"/>
</dbReference>
<evidence type="ECO:0000313" key="4">
    <source>
        <dbReference type="Proteomes" id="UP001219568"/>
    </source>
</evidence>
<reference evidence="3" key="2">
    <citation type="submission" date="2023-01" db="EMBL/GenBank/DDBJ databases">
        <authorList>
            <person name="Petersen C."/>
        </authorList>
    </citation>
    <scope>NUCLEOTIDE SEQUENCE</scope>
    <source>
        <strain evidence="3">IBT 15450</strain>
    </source>
</reference>
<evidence type="ECO:0000256" key="1">
    <source>
        <dbReference type="SAM" id="MobiDB-lite"/>
    </source>
</evidence>
<feature type="compositionally biased region" description="Polar residues" evidence="1">
    <location>
        <begin position="105"/>
        <end position="119"/>
    </location>
</feature>
<comment type="caution">
    <text evidence="3">The sequence shown here is derived from an EMBL/GenBank/DDBJ whole genome shotgun (WGS) entry which is preliminary data.</text>
</comment>
<dbReference type="EMBL" id="JAQJZL010000009">
    <property type="protein sequence ID" value="KAJ6038098.1"/>
    <property type="molecule type" value="Genomic_DNA"/>
</dbReference>
<feature type="non-terminal residue" evidence="3">
    <location>
        <position position="1"/>
    </location>
</feature>
<dbReference type="PROSITE" id="PS00036">
    <property type="entry name" value="BZIP_BASIC"/>
    <property type="match status" value="1"/>
</dbReference>
<accession>A0AAD6I9J5</accession>
<feature type="compositionally biased region" description="Basic and acidic residues" evidence="1">
    <location>
        <begin position="123"/>
        <end position="132"/>
    </location>
</feature>
<dbReference type="AlphaFoldDB" id="A0AAD6I9J5"/>
<dbReference type="Proteomes" id="UP001219568">
    <property type="component" value="Unassembled WGS sequence"/>
</dbReference>
<gene>
    <name evidence="3" type="ORF">N7460_007869</name>
</gene>
<name>A0AAD6I9J5_PENCN</name>
<feature type="domain" description="BZIP" evidence="2">
    <location>
        <begin position="60"/>
        <end position="75"/>
    </location>
</feature>
<dbReference type="InterPro" id="IPR046347">
    <property type="entry name" value="bZIP_sf"/>
</dbReference>
<evidence type="ECO:0000259" key="2">
    <source>
        <dbReference type="PROSITE" id="PS00036"/>
    </source>
</evidence>
<dbReference type="SUPFAM" id="SSF57959">
    <property type="entry name" value="Leucine zipper domain"/>
    <property type="match status" value="1"/>
</dbReference>
<dbReference type="InterPro" id="IPR052635">
    <property type="entry name" value="Sec_Metab_Biosynth_Reg"/>
</dbReference>
<dbReference type="InterPro" id="IPR004827">
    <property type="entry name" value="bZIP"/>
</dbReference>
<proteinExistence type="predicted"/>
<organism evidence="3 4">
    <name type="scientific">Penicillium canescens</name>
    <dbReference type="NCBI Taxonomy" id="5083"/>
    <lineage>
        <taxon>Eukaryota</taxon>
        <taxon>Fungi</taxon>
        <taxon>Dikarya</taxon>
        <taxon>Ascomycota</taxon>
        <taxon>Pezizomycotina</taxon>
        <taxon>Eurotiomycetes</taxon>
        <taxon>Eurotiomycetidae</taxon>
        <taxon>Eurotiales</taxon>
        <taxon>Aspergillaceae</taxon>
        <taxon>Penicillium</taxon>
    </lineage>
</organism>
<keyword evidence="4" id="KW-1185">Reference proteome</keyword>
<dbReference type="CDD" id="cd14688">
    <property type="entry name" value="bZIP_YAP"/>
    <property type="match status" value="1"/>
</dbReference>
<dbReference type="Gene3D" id="1.20.5.170">
    <property type="match status" value="1"/>
</dbReference>
<dbReference type="PANTHER" id="PTHR39607:SF1">
    <property type="entry name" value="B-ZIP TRANSCRIPTION FACTOR (EUROFUNG)"/>
    <property type="match status" value="1"/>
</dbReference>
<protein>
    <recommendedName>
        <fullName evidence="2">BZIP domain-containing protein</fullName>
    </recommendedName>
</protein>
<reference evidence="3" key="1">
    <citation type="journal article" date="2023" name="IMA Fungus">
        <title>Comparative genomic study of the Penicillium genus elucidates a diverse pangenome and 15 lateral gene transfer events.</title>
        <authorList>
            <person name="Petersen C."/>
            <person name="Sorensen T."/>
            <person name="Nielsen M.R."/>
            <person name="Sondergaard T.E."/>
            <person name="Sorensen J.L."/>
            <person name="Fitzpatrick D.A."/>
            <person name="Frisvad J.C."/>
            <person name="Nielsen K.L."/>
        </authorList>
    </citation>
    <scope>NUCLEOTIDE SEQUENCE</scope>
    <source>
        <strain evidence="3">IBT 15450</strain>
    </source>
</reference>
<feature type="region of interest" description="Disordered" evidence="1">
    <location>
        <begin position="83"/>
        <end position="137"/>
    </location>
</feature>
<dbReference type="PANTHER" id="PTHR39607">
    <property type="entry name" value="XANTHOCILLIN BIOSYNTHESIS CLUSTER TRANSCRIPTION FACTOR XANC-RELATED"/>
    <property type="match status" value="1"/>
</dbReference>